<protein>
    <submittedName>
        <fullName evidence="1">Uncharacterized protein</fullName>
    </submittedName>
</protein>
<evidence type="ECO:0000313" key="2">
    <source>
        <dbReference type="Proteomes" id="UP000054495"/>
    </source>
</evidence>
<keyword evidence="2" id="KW-1185">Reference proteome</keyword>
<proteinExistence type="predicted"/>
<evidence type="ECO:0000313" key="1">
    <source>
        <dbReference type="EMBL" id="EPB78023.1"/>
    </source>
</evidence>
<sequence>MQSASFVLVVIELKVLARGRIDYDTFTQVLQDKSCLRKADVIVVAGCLAAYVRGGQPIAKGFFETEHGVCSMMKIAHEDFEYT</sequence>
<dbReference type="EMBL" id="KE124822">
    <property type="protein sequence ID" value="EPB78023.1"/>
    <property type="molecule type" value="Genomic_DNA"/>
</dbReference>
<dbReference type="Proteomes" id="UP000054495">
    <property type="component" value="Unassembled WGS sequence"/>
</dbReference>
<gene>
    <name evidence="1" type="ORF">ANCCEY_02872</name>
</gene>
<dbReference type="AlphaFoldDB" id="A0A0D6M3E6"/>
<organism evidence="1 2">
    <name type="scientific">Ancylostoma ceylanicum</name>
    <dbReference type="NCBI Taxonomy" id="53326"/>
    <lineage>
        <taxon>Eukaryota</taxon>
        <taxon>Metazoa</taxon>
        <taxon>Ecdysozoa</taxon>
        <taxon>Nematoda</taxon>
        <taxon>Chromadorea</taxon>
        <taxon>Rhabditida</taxon>
        <taxon>Rhabditina</taxon>
        <taxon>Rhabditomorpha</taxon>
        <taxon>Strongyloidea</taxon>
        <taxon>Ancylostomatidae</taxon>
        <taxon>Ancylostomatinae</taxon>
        <taxon>Ancylostoma</taxon>
    </lineage>
</organism>
<accession>A0A0D6M3E6</accession>
<name>A0A0D6M3E6_9BILA</name>
<reference evidence="1 2" key="1">
    <citation type="submission" date="2013-05" db="EMBL/GenBank/DDBJ databases">
        <title>Draft genome of the parasitic nematode Anyclostoma ceylanicum.</title>
        <authorList>
            <person name="Mitreva M."/>
        </authorList>
    </citation>
    <scope>NUCLEOTIDE SEQUENCE [LARGE SCALE GENOMIC DNA]</scope>
</reference>